<dbReference type="OrthoDB" id="5510591at2"/>
<dbReference type="InterPro" id="IPR016040">
    <property type="entry name" value="NAD(P)-bd_dom"/>
</dbReference>
<evidence type="ECO:0000313" key="3">
    <source>
        <dbReference type="Proteomes" id="UP000199503"/>
    </source>
</evidence>
<protein>
    <submittedName>
        <fullName evidence="2">NAD(P)H dehydrogenase (Quinone)</fullName>
    </submittedName>
</protein>
<dbReference type="AlphaFoldDB" id="A0A1H9K8T2"/>
<feature type="domain" description="NAD(P)-binding" evidence="1">
    <location>
        <begin position="7"/>
        <end position="175"/>
    </location>
</feature>
<accession>A0A1H9K8T2</accession>
<name>A0A1H9K8T2_9PSEU</name>
<dbReference type="Pfam" id="PF13460">
    <property type="entry name" value="NAD_binding_10"/>
    <property type="match status" value="1"/>
</dbReference>
<dbReference type="PANTHER" id="PTHR47129:SF1">
    <property type="entry name" value="NMRA-LIKE DOMAIN-CONTAINING PROTEIN"/>
    <property type="match status" value="1"/>
</dbReference>
<organism evidence="2 3">
    <name type="scientific">Lentzea albida</name>
    <dbReference type="NCBI Taxonomy" id="65499"/>
    <lineage>
        <taxon>Bacteria</taxon>
        <taxon>Bacillati</taxon>
        <taxon>Actinomycetota</taxon>
        <taxon>Actinomycetes</taxon>
        <taxon>Pseudonocardiales</taxon>
        <taxon>Pseudonocardiaceae</taxon>
        <taxon>Lentzea</taxon>
    </lineage>
</organism>
<gene>
    <name evidence="2" type="ORF">SAMN04488000_105227</name>
</gene>
<dbReference type="STRING" id="65499.SAMN04488000_105227"/>
<dbReference type="InterPro" id="IPR036291">
    <property type="entry name" value="NAD(P)-bd_dom_sf"/>
</dbReference>
<evidence type="ECO:0000313" key="2">
    <source>
        <dbReference type="EMBL" id="SEQ95529.1"/>
    </source>
</evidence>
<dbReference type="PANTHER" id="PTHR47129">
    <property type="entry name" value="QUINONE OXIDOREDUCTASE 2"/>
    <property type="match status" value="1"/>
</dbReference>
<evidence type="ECO:0000259" key="1">
    <source>
        <dbReference type="Pfam" id="PF13460"/>
    </source>
</evidence>
<dbReference type="EMBL" id="FOFV01000005">
    <property type="protein sequence ID" value="SEQ95529.1"/>
    <property type="molecule type" value="Genomic_DNA"/>
</dbReference>
<dbReference type="RefSeq" id="WP_089916318.1">
    <property type="nucleotide sequence ID" value="NZ_FOFV01000005.1"/>
</dbReference>
<dbReference type="InterPro" id="IPR052718">
    <property type="entry name" value="NmrA-type_oxidoreductase"/>
</dbReference>
<dbReference type="Proteomes" id="UP000199503">
    <property type="component" value="Unassembled WGS sequence"/>
</dbReference>
<sequence length="253" mass="26933">MIVVTAASGELGRLVVGRLSRRTEVVAAVRDRSRAPEGVEVRHGDYDDPAGLRAAFKGARKVLLISSPELDAVRRVAHHRNAIDAARDAGVDAIVYTSFLGADTAAVGLTEAHHATEQVLRGSGVPHTLLRNPFYSDAFVPKIVDGELTGSVGGHGLNTAFRADLADAAAEVLLDDEHFGKAYDLTGPLWTHPGVAGDLGVAYREVPDDGPGPMRWLNAQVRAGALERQTPDLARVLGRAPRTMAEHLRGTVH</sequence>
<proteinExistence type="predicted"/>
<dbReference type="SUPFAM" id="SSF51735">
    <property type="entry name" value="NAD(P)-binding Rossmann-fold domains"/>
    <property type="match status" value="1"/>
</dbReference>
<keyword evidence="3" id="KW-1185">Reference proteome</keyword>
<dbReference type="Gene3D" id="3.40.50.720">
    <property type="entry name" value="NAD(P)-binding Rossmann-like Domain"/>
    <property type="match status" value="1"/>
</dbReference>
<reference evidence="3" key="1">
    <citation type="submission" date="2016-10" db="EMBL/GenBank/DDBJ databases">
        <authorList>
            <person name="Varghese N."/>
            <person name="Submissions S."/>
        </authorList>
    </citation>
    <scope>NUCLEOTIDE SEQUENCE [LARGE SCALE GENOMIC DNA]</scope>
    <source>
        <strain evidence="3">DSM 44437</strain>
    </source>
</reference>